<feature type="domain" description="MmgE/PrpD C-terminal" evidence="3">
    <location>
        <begin position="267"/>
        <end position="416"/>
    </location>
</feature>
<evidence type="ECO:0000313" key="4">
    <source>
        <dbReference type="EMBL" id="MBZ2164717.1"/>
    </source>
</evidence>
<dbReference type="PANTHER" id="PTHR16943">
    <property type="entry name" value="2-METHYLCITRATE DEHYDRATASE-RELATED"/>
    <property type="match status" value="1"/>
</dbReference>
<evidence type="ECO:0000256" key="1">
    <source>
        <dbReference type="ARBA" id="ARBA00006174"/>
    </source>
</evidence>
<reference evidence="5" key="1">
    <citation type="journal article" date="2022" name="Microbiol. Resour. Announc.">
        <title>Draft Genome Sequence of a Methanogenic Archaeon from West Spitsbergen Permafrost.</title>
        <authorList>
            <person name="Trubitsyn V."/>
            <person name="Rivkina E."/>
            <person name="Shcherbakova V."/>
        </authorList>
    </citation>
    <scope>NUCLEOTIDE SEQUENCE [LARGE SCALE GENOMIC DNA]</scope>
    <source>
        <strain evidence="5">VT</strain>
    </source>
</reference>
<dbReference type="Pfam" id="PF03972">
    <property type="entry name" value="MmgE_PrpD_N"/>
    <property type="match status" value="1"/>
</dbReference>
<dbReference type="InterPro" id="IPR045336">
    <property type="entry name" value="MmgE_PrpD_N"/>
</dbReference>
<dbReference type="InterPro" id="IPR036148">
    <property type="entry name" value="MmgE/PrpD_sf"/>
</dbReference>
<dbReference type="InterPro" id="IPR042183">
    <property type="entry name" value="MmgE/PrpD_sf_1"/>
</dbReference>
<dbReference type="Gene3D" id="1.10.4100.10">
    <property type="entry name" value="2-methylcitrate dehydratase PrpD"/>
    <property type="match status" value="1"/>
</dbReference>
<gene>
    <name evidence="4" type="ORF">K8N75_01445</name>
</gene>
<evidence type="ECO:0000259" key="3">
    <source>
        <dbReference type="Pfam" id="PF19305"/>
    </source>
</evidence>
<dbReference type="PANTHER" id="PTHR16943:SF8">
    <property type="entry name" value="2-METHYLCITRATE DEHYDRATASE"/>
    <property type="match status" value="1"/>
</dbReference>
<sequence>MISEKLARIIVNTNYNKLPENVINKSKLCFIDFLAVSLRGSRTKSGKAVKNLFANGESSTVLGFEKANCTDAPFINGVFAHSLDLDDGHRFAQLHPGCSVIPASLALSEAYDKTGKEFISSIVAGYQISIILGMIINPKHRNNGFHSTGTCGTFGAAAAASKIMCLKPKDIINALGLAGTQAAGLLESDHSGSMGKHLHAGKAAQAGVISAMLAENEFTGANLIIEGNEGFLKAMVSENHYENYKIKADNLFDNKKYYINDVYFKRYPVCRHLHSSIDAIIDIHKQMILEGTNTEDIQSIRIKTYEIASEHDDYNPQTIESIRQSLPVTSAIYILNGELNLENIELDHEIISMASKVSIDKDNDMNKLYPWKRPSEVTVITKEKSYFCRVDLPQGEPENPFNQHEIMHKFHNLNPKVDLDVLNLINKLESYKMNELMEILNNAFKS</sequence>
<organism evidence="4 5">
    <name type="scientific">Methanobacterium spitsbergense</name>
    <dbReference type="NCBI Taxonomy" id="2874285"/>
    <lineage>
        <taxon>Archaea</taxon>
        <taxon>Methanobacteriati</taxon>
        <taxon>Methanobacteriota</taxon>
        <taxon>Methanomada group</taxon>
        <taxon>Methanobacteria</taxon>
        <taxon>Methanobacteriales</taxon>
        <taxon>Methanobacteriaceae</taxon>
        <taxon>Methanobacterium</taxon>
    </lineage>
</organism>
<dbReference type="GO" id="GO:0016829">
    <property type="term" value="F:lyase activity"/>
    <property type="evidence" value="ECO:0007669"/>
    <property type="project" value="InterPro"/>
</dbReference>
<protein>
    <submittedName>
        <fullName evidence="4">MmgE/PrpD family protein</fullName>
    </submittedName>
</protein>
<comment type="similarity">
    <text evidence="1">Belongs to the PrpD family.</text>
</comment>
<dbReference type="InterPro" id="IPR042188">
    <property type="entry name" value="MmgE/PrpD_sf_2"/>
</dbReference>
<dbReference type="EMBL" id="JAIOUQ010000003">
    <property type="protein sequence ID" value="MBZ2164717.1"/>
    <property type="molecule type" value="Genomic_DNA"/>
</dbReference>
<keyword evidence="5" id="KW-1185">Reference proteome</keyword>
<dbReference type="Pfam" id="PF19305">
    <property type="entry name" value="MmgE_PrpD_C"/>
    <property type="match status" value="1"/>
</dbReference>
<evidence type="ECO:0000259" key="2">
    <source>
        <dbReference type="Pfam" id="PF03972"/>
    </source>
</evidence>
<accession>A0A8T5URE2</accession>
<proteinExistence type="inferred from homology"/>
<comment type="caution">
    <text evidence="4">The sequence shown here is derived from an EMBL/GenBank/DDBJ whole genome shotgun (WGS) entry which is preliminary data.</text>
</comment>
<dbReference type="InterPro" id="IPR005656">
    <property type="entry name" value="MmgE_PrpD"/>
</dbReference>
<dbReference type="AlphaFoldDB" id="A0A8T5URE2"/>
<dbReference type="InterPro" id="IPR045337">
    <property type="entry name" value="MmgE_PrpD_C"/>
</dbReference>
<dbReference type="Proteomes" id="UP000825933">
    <property type="component" value="Unassembled WGS sequence"/>
</dbReference>
<feature type="domain" description="MmgE/PrpD N-terminal" evidence="2">
    <location>
        <begin position="4"/>
        <end position="241"/>
    </location>
</feature>
<dbReference type="Gene3D" id="3.30.1330.120">
    <property type="entry name" value="2-methylcitrate dehydratase PrpD"/>
    <property type="match status" value="1"/>
</dbReference>
<dbReference type="SUPFAM" id="SSF103378">
    <property type="entry name" value="2-methylcitrate dehydratase PrpD"/>
    <property type="match status" value="1"/>
</dbReference>
<dbReference type="RefSeq" id="WP_223790394.1">
    <property type="nucleotide sequence ID" value="NZ_JAIOUQ010000003.1"/>
</dbReference>
<evidence type="ECO:0000313" key="5">
    <source>
        <dbReference type="Proteomes" id="UP000825933"/>
    </source>
</evidence>
<name>A0A8T5URE2_9EURY</name>